<dbReference type="GO" id="GO:0032784">
    <property type="term" value="P:regulation of DNA-templated transcription elongation"/>
    <property type="evidence" value="ECO:0007669"/>
    <property type="project" value="InterPro"/>
</dbReference>
<dbReference type="InterPro" id="IPR036953">
    <property type="entry name" value="GreA/GreB_C_sf"/>
</dbReference>
<dbReference type="InterPro" id="IPR036805">
    <property type="entry name" value="Tscrpt_elong_fac_GreA/B_N_sf"/>
</dbReference>
<dbReference type="Gene3D" id="1.10.287.180">
    <property type="entry name" value="Transcription elongation factor, GreA/GreB, N-terminal domain"/>
    <property type="match status" value="1"/>
</dbReference>
<dbReference type="PIRSF" id="PIRSF006092">
    <property type="entry name" value="GreA_GreB"/>
    <property type="match status" value="1"/>
</dbReference>
<organism evidence="3">
    <name type="scientific">Metalysinibacillus saudimassiliensis</name>
    <dbReference type="NCBI Taxonomy" id="1461583"/>
    <lineage>
        <taxon>Bacteria</taxon>
        <taxon>Bacillati</taxon>
        <taxon>Bacillota</taxon>
        <taxon>Bacilli</taxon>
        <taxon>Bacillales</taxon>
        <taxon>Caryophanaceae</taxon>
        <taxon>Metalysinibacillus</taxon>
    </lineage>
</organism>
<dbReference type="GO" id="GO:0003746">
    <property type="term" value="F:translation elongation factor activity"/>
    <property type="evidence" value="ECO:0007669"/>
    <property type="project" value="UniProtKB-KW"/>
</dbReference>
<dbReference type="GO" id="GO:0006354">
    <property type="term" value="P:DNA-templated transcription elongation"/>
    <property type="evidence" value="ECO:0007669"/>
    <property type="project" value="TreeGrafter"/>
</dbReference>
<dbReference type="PANTHER" id="PTHR30437:SF5">
    <property type="entry name" value="REGULATOR OF NUCLEOSIDE DIPHOSPHATE KINASE"/>
    <property type="match status" value="1"/>
</dbReference>
<dbReference type="InterPro" id="IPR018151">
    <property type="entry name" value="TF_GreA/GreB_CS"/>
</dbReference>
<dbReference type="EMBL" id="LN483075">
    <property type="protein sequence ID" value="CEA03790.1"/>
    <property type="molecule type" value="Genomic_DNA"/>
</dbReference>
<dbReference type="GO" id="GO:0003677">
    <property type="term" value="F:DNA binding"/>
    <property type="evidence" value="ECO:0007669"/>
    <property type="project" value="InterPro"/>
</dbReference>
<sequence>MEVTAQGHADLQQKLQQLQQQIKLAEQRVLHGRTFCDFSDDPTYQQAFDDYVMLREQAQELAYLLKTATIVQATGEVIGVGAVVTFREGTGELETYQLVTALEADVATGKISIQSPMAQALLGKREGDEVEVNGSKITIIKASVS</sequence>
<dbReference type="SUPFAM" id="SSF46557">
    <property type="entry name" value="GreA transcript cleavage protein, N-terminal domain"/>
    <property type="match status" value="1"/>
</dbReference>
<dbReference type="InterPro" id="IPR001437">
    <property type="entry name" value="Tscrpt_elong_fac_GreA/B_C"/>
</dbReference>
<dbReference type="SUPFAM" id="SSF54534">
    <property type="entry name" value="FKBP-like"/>
    <property type="match status" value="1"/>
</dbReference>
<dbReference type="Pfam" id="PF01272">
    <property type="entry name" value="GreA_GreB"/>
    <property type="match status" value="1"/>
</dbReference>
<name>A0A078MBX8_9BACL</name>
<reference evidence="3" key="1">
    <citation type="submission" date="2014-07" db="EMBL/GenBank/DDBJ databases">
        <authorList>
            <person name="Urmite Genomes Urmite Genomes"/>
        </authorList>
    </citation>
    <scope>NUCLEOTIDE SEQUENCE</scope>
    <source>
        <strain evidence="3">13S34_air</strain>
    </source>
</reference>
<accession>A0A078MBX8</accession>
<dbReference type="PROSITE" id="PS00830">
    <property type="entry name" value="GREAB_2"/>
    <property type="match status" value="1"/>
</dbReference>
<evidence type="ECO:0000313" key="3">
    <source>
        <dbReference type="EMBL" id="CEA03790.1"/>
    </source>
</evidence>
<keyword evidence="3" id="KW-0251">Elongation factor</keyword>
<dbReference type="InterPro" id="IPR023459">
    <property type="entry name" value="Tscrpt_elong_fac_GreA/B_fam"/>
</dbReference>
<dbReference type="PATRIC" id="fig|1461583.4.peg.1623"/>
<dbReference type="PANTHER" id="PTHR30437">
    <property type="entry name" value="TRANSCRIPTION ELONGATION FACTOR GREA"/>
    <property type="match status" value="1"/>
</dbReference>
<dbReference type="AlphaFoldDB" id="A0A078MBX8"/>
<dbReference type="Gene3D" id="3.10.50.30">
    <property type="entry name" value="Transcription elongation factor, GreA/GreB, C-terminal domain"/>
    <property type="match status" value="1"/>
</dbReference>
<evidence type="ECO:0000256" key="1">
    <source>
        <dbReference type="SAM" id="Coils"/>
    </source>
</evidence>
<feature type="domain" description="Transcription elongation factor GreA/GreB C-terminal" evidence="2">
    <location>
        <begin position="76"/>
        <end position="136"/>
    </location>
</feature>
<keyword evidence="3" id="KW-0648">Protein biosynthesis</keyword>
<evidence type="ECO:0000259" key="2">
    <source>
        <dbReference type="Pfam" id="PF01272"/>
    </source>
</evidence>
<dbReference type="HOGENOM" id="CLU_101379_2_1_9"/>
<dbReference type="GO" id="GO:0070063">
    <property type="term" value="F:RNA polymerase binding"/>
    <property type="evidence" value="ECO:0007669"/>
    <property type="project" value="InterPro"/>
</dbReference>
<proteinExistence type="predicted"/>
<keyword evidence="1" id="KW-0175">Coiled coil</keyword>
<protein>
    <submittedName>
        <fullName evidence="3">Transcription elongation factor GreA</fullName>
    </submittedName>
</protein>
<feature type="coiled-coil region" evidence="1">
    <location>
        <begin position="1"/>
        <end position="28"/>
    </location>
</feature>
<gene>
    <name evidence="3" type="primary">greA_2</name>
    <name evidence="3" type="ORF">BN1050_01686</name>
</gene>